<feature type="transmembrane region" description="Helical" evidence="1">
    <location>
        <begin position="29"/>
        <end position="50"/>
    </location>
</feature>
<protein>
    <recommendedName>
        <fullName evidence="2">CAAX prenyl protease 2/Lysostaphin resistance protein A-like domain-containing protein</fullName>
    </recommendedName>
</protein>
<dbReference type="AlphaFoldDB" id="A0A345DCW7"/>
<organism evidence="3 4">
    <name type="scientific">Ephemeroptericola cinctiostellae</name>
    <dbReference type="NCBI Taxonomy" id="2268024"/>
    <lineage>
        <taxon>Bacteria</taxon>
        <taxon>Pseudomonadati</taxon>
        <taxon>Pseudomonadota</taxon>
        <taxon>Betaproteobacteria</taxon>
        <taxon>Burkholderiales</taxon>
        <taxon>Burkholderiaceae</taxon>
        <taxon>Ephemeroptericola</taxon>
    </lineage>
</organism>
<evidence type="ECO:0000313" key="3">
    <source>
        <dbReference type="EMBL" id="AXF86205.1"/>
    </source>
</evidence>
<evidence type="ECO:0000313" key="4">
    <source>
        <dbReference type="Proteomes" id="UP000252182"/>
    </source>
</evidence>
<sequence>MLFVFFIALHVAFLSCSLIQIDEFDGFGAYYFIYVFFWVCMSEFAIRGFTFQKLLEGGRVPVWMAYIITSVFYLMFVYGNGRPYTFMERTDALLGFDCISKFLFSLLMCAVYQRSKRVSFCVLLSAMYYVLTGFVHFI</sequence>
<gene>
    <name evidence="3" type="ORF">DTO96_101951</name>
</gene>
<evidence type="ECO:0000259" key="2">
    <source>
        <dbReference type="Pfam" id="PF02517"/>
    </source>
</evidence>
<keyword evidence="1" id="KW-0472">Membrane</keyword>
<dbReference type="EMBL" id="CP031124">
    <property type="protein sequence ID" value="AXF86205.1"/>
    <property type="molecule type" value="Genomic_DNA"/>
</dbReference>
<dbReference type="KEGG" id="hyf:DTO96_101951"/>
<feature type="transmembrane region" description="Helical" evidence="1">
    <location>
        <begin position="62"/>
        <end position="80"/>
    </location>
</feature>
<feature type="transmembrane region" description="Helical" evidence="1">
    <location>
        <begin position="92"/>
        <end position="111"/>
    </location>
</feature>
<keyword evidence="1" id="KW-1133">Transmembrane helix</keyword>
<keyword evidence="1" id="KW-0812">Transmembrane</keyword>
<dbReference type="GO" id="GO:0080120">
    <property type="term" value="P:CAAX-box protein maturation"/>
    <property type="evidence" value="ECO:0007669"/>
    <property type="project" value="UniProtKB-ARBA"/>
</dbReference>
<dbReference type="GO" id="GO:0004175">
    <property type="term" value="F:endopeptidase activity"/>
    <property type="evidence" value="ECO:0007669"/>
    <property type="project" value="UniProtKB-ARBA"/>
</dbReference>
<reference evidence="4" key="1">
    <citation type="submission" date="2018-07" db="EMBL/GenBank/DDBJ databases">
        <authorList>
            <person name="Kim H."/>
        </authorList>
    </citation>
    <scope>NUCLEOTIDE SEQUENCE [LARGE SCALE GENOMIC DNA]</scope>
    <source>
        <strain evidence="4">F02</strain>
    </source>
</reference>
<dbReference type="Pfam" id="PF02517">
    <property type="entry name" value="Rce1-like"/>
    <property type="match status" value="1"/>
</dbReference>
<name>A0A345DCW7_9BURK</name>
<feature type="domain" description="CAAX prenyl protease 2/Lysostaphin resistance protein A-like" evidence="2">
    <location>
        <begin position="30"/>
        <end position="128"/>
    </location>
</feature>
<feature type="transmembrane region" description="Helical" evidence="1">
    <location>
        <begin position="118"/>
        <end position="137"/>
    </location>
</feature>
<dbReference type="Proteomes" id="UP000252182">
    <property type="component" value="Chromosome"/>
</dbReference>
<keyword evidence="4" id="KW-1185">Reference proteome</keyword>
<evidence type="ECO:0000256" key="1">
    <source>
        <dbReference type="SAM" id="Phobius"/>
    </source>
</evidence>
<dbReference type="InterPro" id="IPR003675">
    <property type="entry name" value="Rce1/LyrA-like_dom"/>
</dbReference>
<proteinExistence type="predicted"/>
<accession>A0A345DCW7</accession>